<keyword evidence="2" id="KW-1185">Reference proteome</keyword>
<dbReference type="EMBL" id="FRAC01000060">
    <property type="protein sequence ID" value="SHL81587.1"/>
    <property type="molecule type" value="Genomic_DNA"/>
</dbReference>
<reference evidence="1 2" key="1">
    <citation type="submission" date="2016-11" db="EMBL/GenBank/DDBJ databases">
        <authorList>
            <person name="Jaros S."/>
            <person name="Januszkiewicz K."/>
            <person name="Wedrychowicz H."/>
        </authorList>
    </citation>
    <scope>NUCLEOTIDE SEQUENCE [LARGE SCALE GENOMIC DNA]</scope>
    <source>
        <strain evidence="1 2">DSM 15929</strain>
    </source>
</reference>
<dbReference type="PANTHER" id="PTHR32305:SF15">
    <property type="entry name" value="PROTEIN RHSA-RELATED"/>
    <property type="match status" value="1"/>
</dbReference>
<evidence type="ECO:0000313" key="2">
    <source>
        <dbReference type="Proteomes" id="UP000184386"/>
    </source>
</evidence>
<dbReference type="Gene3D" id="2.180.10.10">
    <property type="entry name" value="RHS repeat-associated core"/>
    <property type="match status" value="1"/>
</dbReference>
<dbReference type="InterPro" id="IPR050708">
    <property type="entry name" value="T6SS_VgrG/RHS"/>
</dbReference>
<proteinExistence type="predicted"/>
<dbReference type="PANTHER" id="PTHR32305">
    <property type="match status" value="1"/>
</dbReference>
<dbReference type="InterPro" id="IPR022385">
    <property type="entry name" value="Rhs_assc_core"/>
</dbReference>
<dbReference type="Proteomes" id="UP000184386">
    <property type="component" value="Unassembled WGS sequence"/>
</dbReference>
<dbReference type="STRING" id="1121322.SAMN02745136_05755"/>
<organism evidence="1 2">
    <name type="scientific">Anaerocolumna jejuensis DSM 15929</name>
    <dbReference type="NCBI Taxonomy" id="1121322"/>
    <lineage>
        <taxon>Bacteria</taxon>
        <taxon>Bacillati</taxon>
        <taxon>Bacillota</taxon>
        <taxon>Clostridia</taxon>
        <taxon>Lachnospirales</taxon>
        <taxon>Lachnospiraceae</taxon>
        <taxon>Anaerocolumna</taxon>
    </lineage>
</organism>
<name>A0A1M7DQB1_9FIRM</name>
<accession>A0A1M7DQB1</accession>
<dbReference type="AlphaFoldDB" id="A0A1M7DQB1"/>
<sequence>MKGSEPPNGLITWVFQDDFIPRAKLTKNDAYSIISDYLGTPVEAYDEEGKKVWERELDIYGRVKTRLKDKYGRSTDFVGEDGFIPFRYQGQYEDVETGLYYNRFRYYNPEIGQYTQQDPVGLAGGNPTIYGYVGDPNGWLDPFGLTNWSDVLRNLGVEQPQGLTNPHGHHIVFKGEFKNSPIMRGIIKKSREILGNFDIEINDSSNLMWASNGNGTHTIVNAKKVNIALSEAQDDILKKVAEGSISHEQAQAMMKEKLQETGQKVFGNCK</sequence>
<evidence type="ECO:0000313" key="1">
    <source>
        <dbReference type="EMBL" id="SHL81587.1"/>
    </source>
</evidence>
<dbReference type="PRINTS" id="PR00394">
    <property type="entry name" value="RHSPROTEIN"/>
</dbReference>
<protein>
    <submittedName>
        <fullName evidence="1">RHS repeat-associated core domain-containing protein</fullName>
    </submittedName>
</protein>
<gene>
    <name evidence="1" type="ORF">SAMN02745136_05755</name>
</gene>
<dbReference type="NCBIfam" id="TIGR03696">
    <property type="entry name" value="Rhs_assc_core"/>
    <property type="match status" value="1"/>
</dbReference>